<dbReference type="STRING" id="51511.ENSCSAVP00000002205"/>
<protein>
    <recommendedName>
        <fullName evidence="2">ELMO domain-containing protein</fullName>
    </recommendedName>
</protein>
<dbReference type="Proteomes" id="UP000007875">
    <property type="component" value="Unassembled WGS sequence"/>
</dbReference>
<dbReference type="InParanoid" id="H2YA57"/>
<dbReference type="Gene3D" id="6.10.250.810">
    <property type="match status" value="1"/>
</dbReference>
<evidence type="ECO:0000259" key="2">
    <source>
        <dbReference type="PROSITE" id="PS51335"/>
    </source>
</evidence>
<dbReference type="HOGENOM" id="CLU_023887_0_1_1"/>
<dbReference type="Pfam" id="PF04727">
    <property type="entry name" value="ELMO_CED12"/>
    <property type="match status" value="1"/>
</dbReference>
<dbReference type="InterPro" id="IPR006816">
    <property type="entry name" value="ELMO_dom"/>
</dbReference>
<dbReference type="Gene3D" id="2.30.29.30">
    <property type="entry name" value="Pleckstrin-homology domain (PH domain)/Phosphotyrosine-binding domain (PTB)"/>
    <property type="match status" value="1"/>
</dbReference>
<dbReference type="PANTHER" id="PTHR12771:SF56">
    <property type="entry name" value="CED-12"/>
    <property type="match status" value="1"/>
</dbReference>
<dbReference type="InterPro" id="IPR050868">
    <property type="entry name" value="ELMO_domain-containing"/>
</dbReference>
<dbReference type="PANTHER" id="PTHR12771">
    <property type="entry name" value="ENGULFMENT AND CELL MOTILITY"/>
    <property type="match status" value="1"/>
</dbReference>
<reference evidence="3" key="2">
    <citation type="submission" date="2025-08" db="UniProtKB">
        <authorList>
            <consortium name="Ensembl"/>
        </authorList>
    </citation>
    <scope>IDENTIFICATION</scope>
</reference>
<feature type="domain" description="ELMO" evidence="2">
    <location>
        <begin position="1"/>
        <end position="131"/>
    </location>
</feature>
<evidence type="ECO:0000313" key="4">
    <source>
        <dbReference type="Proteomes" id="UP000007875"/>
    </source>
</evidence>
<dbReference type="GO" id="GO:0048870">
    <property type="term" value="P:cell motility"/>
    <property type="evidence" value="ECO:0007669"/>
    <property type="project" value="TreeGrafter"/>
</dbReference>
<dbReference type="SUPFAM" id="SSF50729">
    <property type="entry name" value="PH domain-like"/>
    <property type="match status" value="1"/>
</dbReference>
<dbReference type="GO" id="GO:0007015">
    <property type="term" value="P:actin filament organization"/>
    <property type="evidence" value="ECO:0007669"/>
    <property type="project" value="TreeGrafter"/>
</dbReference>
<dbReference type="InterPro" id="IPR001849">
    <property type="entry name" value="PH_domain"/>
</dbReference>
<sequence length="364" mass="42114">QNFNNPVLDFDQTPPGVLSLDLMVYFARNQQDNYVRLVLENSSRDDKHECPFGKTTIHITKMLCEILKIGEQPTETGQDFYPMFFTHDSAFEEFYCICVQLFNKTWKEMSAIKDDFDKVGYVVHDQIVLALDNKPSSLDSFKQKLQSLSYAEILKKRQQERADREKFDSQALPVVELQKKIKPDIIELVRQQRFNFLISGTAFHKISNKRLRDKSRWYCRLSPNHKFLHYGDIDDTMVCPHIEALPEKLAITDVRDLVTGKNCPHIKNVRTHKMTTELAFSILFDPDDSLNFIAPDKETWSLWSDGINALLGKPMVSARATTDVDMLLTMEMKLRLLDLENIPIPDQPPPIPPLPKNYNFTLTA</sequence>
<reference evidence="4" key="1">
    <citation type="submission" date="2003-08" db="EMBL/GenBank/DDBJ databases">
        <authorList>
            <person name="Birren B."/>
            <person name="Nusbaum C."/>
            <person name="Abebe A."/>
            <person name="Abouelleil A."/>
            <person name="Adekoya E."/>
            <person name="Ait-zahra M."/>
            <person name="Allen N."/>
            <person name="Allen T."/>
            <person name="An P."/>
            <person name="Anderson M."/>
            <person name="Anderson S."/>
            <person name="Arachchi H."/>
            <person name="Armbruster J."/>
            <person name="Bachantsang P."/>
            <person name="Baldwin J."/>
            <person name="Barry A."/>
            <person name="Bayul T."/>
            <person name="Blitshsteyn B."/>
            <person name="Bloom T."/>
            <person name="Blye J."/>
            <person name="Boguslavskiy L."/>
            <person name="Borowsky M."/>
            <person name="Boukhgalter B."/>
            <person name="Brunache A."/>
            <person name="Butler J."/>
            <person name="Calixte N."/>
            <person name="Calvo S."/>
            <person name="Camarata J."/>
            <person name="Campo K."/>
            <person name="Chang J."/>
            <person name="Cheshatsang Y."/>
            <person name="Citroen M."/>
            <person name="Collymore A."/>
            <person name="Considine T."/>
            <person name="Cook A."/>
            <person name="Cooke P."/>
            <person name="Corum B."/>
            <person name="Cuomo C."/>
            <person name="David R."/>
            <person name="Dawoe T."/>
            <person name="Degray S."/>
            <person name="Dodge S."/>
            <person name="Dooley K."/>
            <person name="Dorje P."/>
            <person name="Dorjee K."/>
            <person name="Dorris L."/>
            <person name="Duffey N."/>
            <person name="Dupes A."/>
            <person name="Elkins T."/>
            <person name="Engels R."/>
            <person name="Erickson J."/>
            <person name="Farina A."/>
            <person name="Faro S."/>
            <person name="Ferreira P."/>
            <person name="Fischer H."/>
            <person name="Fitzgerald M."/>
            <person name="Foley K."/>
            <person name="Gage D."/>
            <person name="Galagan J."/>
            <person name="Gearin G."/>
            <person name="Gnerre S."/>
            <person name="Gnirke A."/>
            <person name="Goyette A."/>
            <person name="Graham J."/>
            <person name="Grandbois E."/>
            <person name="Gyaltsen K."/>
            <person name="Hafez N."/>
            <person name="Hagopian D."/>
            <person name="Hagos B."/>
            <person name="Hall J."/>
            <person name="Hatcher B."/>
            <person name="Heller A."/>
            <person name="Higgins H."/>
            <person name="Honan T."/>
            <person name="Horn A."/>
            <person name="Houde N."/>
            <person name="Hughes L."/>
            <person name="Hulme W."/>
            <person name="Husby E."/>
            <person name="Iliev I."/>
            <person name="Jaffe D."/>
            <person name="Jones C."/>
            <person name="Kamal M."/>
            <person name="Kamat A."/>
            <person name="Kamvysselis M."/>
            <person name="Karlsson E."/>
            <person name="Kells C."/>
            <person name="Kieu A."/>
            <person name="Kisner P."/>
            <person name="Kodira C."/>
            <person name="Kulbokas E."/>
            <person name="Labutti K."/>
            <person name="Lama D."/>
            <person name="Landers T."/>
            <person name="Leger J."/>
            <person name="Levine S."/>
            <person name="Lewis D."/>
            <person name="Lewis T."/>
            <person name="Lindblad-toh K."/>
            <person name="Liu X."/>
            <person name="Lokyitsang T."/>
            <person name="Lokyitsang Y."/>
            <person name="Lucien O."/>
            <person name="Lui A."/>
            <person name="Ma L.J."/>
            <person name="Mabbitt R."/>
            <person name="Macdonald J."/>
            <person name="Maclean C."/>
            <person name="Major J."/>
            <person name="Manning J."/>
            <person name="Marabella R."/>
            <person name="Maru K."/>
            <person name="Matthews C."/>
            <person name="Mauceli E."/>
            <person name="Mccarthy M."/>
            <person name="Mcdonough S."/>
            <person name="Mcghee T."/>
            <person name="Meldrim J."/>
            <person name="Meneus L."/>
            <person name="Mesirov J."/>
            <person name="Mihalev A."/>
            <person name="Mihova T."/>
            <person name="Mikkelsen T."/>
            <person name="Mlenga V."/>
            <person name="Moru K."/>
            <person name="Mozes J."/>
            <person name="Mulrain L."/>
            <person name="Munson G."/>
            <person name="Naylor J."/>
            <person name="Newes C."/>
            <person name="Nguyen C."/>
            <person name="Nguyen N."/>
            <person name="Nguyen T."/>
            <person name="Nicol R."/>
            <person name="Nielsen C."/>
            <person name="Nizzari M."/>
            <person name="Norbu C."/>
            <person name="Norbu N."/>
            <person name="O'donnell P."/>
            <person name="Okoawo O."/>
            <person name="O'leary S."/>
            <person name="Omotosho B."/>
            <person name="O'neill K."/>
            <person name="Osman S."/>
            <person name="Parker S."/>
            <person name="Perrin D."/>
            <person name="Phunkhang P."/>
            <person name="Piqani B."/>
            <person name="Purcell S."/>
            <person name="Rachupka T."/>
            <person name="Ramasamy U."/>
            <person name="Rameau R."/>
            <person name="Ray V."/>
            <person name="Raymond C."/>
            <person name="Retta R."/>
            <person name="Richardson S."/>
            <person name="Rise C."/>
            <person name="Rodriguez J."/>
            <person name="Rogers J."/>
            <person name="Rogov P."/>
            <person name="Rutman M."/>
            <person name="Schupbach R."/>
            <person name="Seaman C."/>
            <person name="Settipalli S."/>
            <person name="Sharpe T."/>
            <person name="Sheridan J."/>
            <person name="Sherpa N."/>
            <person name="Shi J."/>
            <person name="Smirnov S."/>
            <person name="Smith C."/>
            <person name="Sougnez C."/>
            <person name="Spencer B."/>
            <person name="Stalker J."/>
            <person name="Stange-thomann N."/>
            <person name="Stavropoulos S."/>
            <person name="Stetson K."/>
            <person name="Stone C."/>
            <person name="Stone S."/>
            <person name="Stubbs M."/>
            <person name="Talamas J."/>
            <person name="Tchuinga P."/>
            <person name="Tenzing P."/>
            <person name="Tesfaye S."/>
            <person name="Theodore J."/>
            <person name="Thoulutsang Y."/>
            <person name="Topham K."/>
            <person name="Towey S."/>
            <person name="Tsamla T."/>
            <person name="Tsomo N."/>
            <person name="Vallee D."/>
            <person name="Vassiliev H."/>
            <person name="Venkataraman V."/>
            <person name="Vinson J."/>
            <person name="Vo A."/>
            <person name="Wade C."/>
            <person name="Wang S."/>
            <person name="Wangchuk T."/>
            <person name="Wangdi T."/>
            <person name="Whittaker C."/>
            <person name="Wilkinson J."/>
            <person name="Wu Y."/>
            <person name="Wyman D."/>
            <person name="Yadav S."/>
            <person name="Yang S."/>
            <person name="Yang X."/>
            <person name="Yeager S."/>
            <person name="Yee E."/>
            <person name="Young G."/>
            <person name="Zainoun J."/>
            <person name="Zembeck L."/>
            <person name="Zimmer A."/>
            <person name="Zody M."/>
            <person name="Lander E."/>
        </authorList>
    </citation>
    <scope>NUCLEOTIDE SEQUENCE [LARGE SCALE GENOMIC DNA]</scope>
</reference>
<comment type="function">
    <text evidence="1">Involved in cytoskeletal rearrangements required for phagocytosis of apoptotic cells and cell motility. Acts in association with DOCK1 and CRK. Was initially proposed to be required in complex with DOCK1 to activate Rac Rho small GTPases. May enhance the guanine nucleotide exchange factor (GEF) activity of DOCK1.</text>
</comment>
<proteinExistence type="predicted"/>
<dbReference type="Pfam" id="PF16457">
    <property type="entry name" value="PH_12"/>
    <property type="match status" value="1"/>
</dbReference>
<name>H2YA57_CIOSA</name>
<accession>H2YA57</accession>
<dbReference type="eggNOG" id="KOG2999">
    <property type="taxonomic scope" value="Eukaryota"/>
</dbReference>
<dbReference type="PROSITE" id="PS51335">
    <property type="entry name" value="ELMO"/>
    <property type="match status" value="1"/>
</dbReference>
<dbReference type="GO" id="GO:0005886">
    <property type="term" value="C:plasma membrane"/>
    <property type="evidence" value="ECO:0007669"/>
    <property type="project" value="TreeGrafter"/>
</dbReference>
<evidence type="ECO:0000313" key="3">
    <source>
        <dbReference type="Ensembl" id="ENSCSAVP00000002205.1"/>
    </source>
</evidence>
<dbReference type="GeneTree" id="ENSGT00940000159455"/>
<dbReference type="OMA" id="EKMLICT"/>
<dbReference type="InterPro" id="IPR011993">
    <property type="entry name" value="PH-like_dom_sf"/>
</dbReference>
<keyword evidence="4" id="KW-1185">Reference proteome</keyword>
<dbReference type="AlphaFoldDB" id="H2YA57"/>
<dbReference type="Ensembl" id="ENSCSAVT00000002243.1">
    <property type="protein sequence ID" value="ENSCSAVP00000002205.1"/>
    <property type="gene ID" value="ENSCSAVG00000001295.1"/>
</dbReference>
<reference evidence="3" key="3">
    <citation type="submission" date="2025-09" db="UniProtKB">
        <authorList>
            <consortium name="Ensembl"/>
        </authorList>
    </citation>
    <scope>IDENTIFICATION</scope>
</reference>
<evidence type="ECO:0000256" key="1">
    <source>
        <dbReference type="ARBA" id="ARBA00024863"/>
    </source>
</evidence>
<organism evidence="3 4">
    <name type="scientific">Ciona savignyi</name>
    <name type="common">Pacific transparent sea squirt</name>
    <dbReference type="NCBI Taxonomy" id="51511"/>
    <lineage>
        <taxon>Eukaryota</taxon>
        <taxon>Metazoa</taxon>
        <taxon>Chordata</taxon>
        <taxon>Tunicata</taxon>
        <taxon>Ascidiacea</taxon>
        <taxon>Phlebobranchia</taxon>
        <taxon>Cionidae</taxon>
        <taxon>Ciona</taxon>
    </lineage>
</organism>